<comment type="cofactor">
    <cofactor evidence="1">
        <name>Zn(2+)</name>
        <dbReference type="ChEBI" id="CHEBI:29105"/>
    </cofactor>
</comment>
<dbReference type="GO" id="GO:0008270">
    <property type="term" value="F:zinc ion binding"/>
    <property type="evidence" value="ECO:0007669"/>
    <property type="project" value="InterPro"/>
</dbReference>
<dbReference type="PANTHER" id="PTHR11533:SF299">
    <property type="entry name" value="AMINOPEPTIDASE"/>
    <property type="match status" value="1"/>
</dbReference>
<keyword evidence="3" id="KW-0645">Protease</keyword>
<evidence type="ECO:0000259" key="8">
    <source>
        <dbReference type="Pfam" id="PF01433"/>
    </source>
</evidence>
<organism evidence="9 10">
    <name type="scientific">Parastrongyloides trichosuri</name>
    <name type="common">Possum-specific nematode worm</name>
    <dbReference type="NCBI Taxonomy" id="131310"/>
    <lineage>
        <taxon>Eukaryota</taxon>
        <taxon>Metazoa</taxon>
        <taxon>Ecdysozoa</taxon>
        <taxon>Nematoda</taxon>
        <taxon>Chromadorea</taxon>
        <taxon>Rhabditida</taxon>
        <taxon>Tylenchina</taxon>
        <taxon>Panagrolaimomorpha</taxon>
        <taxon>Strongyloidoidea</taxon>
        <taxon>Strongyloididae</taxon>
        <taxon>Parastrongyloides</taxon>
    </lineage>
</organism>
<dbReference type="GO" id="GO:0005615">
    <property type="term" value="C:extracellular space"/>
    <property type="evidence" value="ECO:0007669"/>
    <property type="project" value="TreeGrafter"/>
</dbReference>
<dbReference type="InterPro" id="IPR014782">
    <property type="entry name" value="Peptidase_M1_dom"/>
</dbReference>
<dbReference type="WBParaSite" id="PTRK_0000607200.1">
    <property type="protein sequence ID" value="PTRK_0000607200.1"/>
    <property type="gene ID" value="PTRK_0000607200"/>
</dbReference>
<comment type="similarity">
    <text evidence="2">Belongs to the peptidase M1 family.</text>
</comment>
<dbReference type="Gene3D" id="1.10.390.10">
    <property type="entry name" value="Neutral Protease Domain 2"/>
    <property type="match status" value="1"/>
</dbReference>
<sequence length="109" mass="12540">TTSTSRIVAHEVAHQLFGNIISMDWWNQLWLKEGFASYFQYEAISVLYPELDSLVDQLEGIFGAFNYYLTNRMHSMDIPDDDKKSLLKIYGAVSYRKGGAILRMVRGII</sequence>
<dbReference type="InterPro" id="IPR001930">
    <property type="entry name" value="Peptidase_M1"/>
</dbReference>
<dbReference type="PRINTS" id="PR00756">
    <property type="entry name" value="ALADIPTASE"/>
</dbReference>
<dbReference type="PANTHER" id="PTHR11533">
    <property type="entry name" value="PROTEASE M1 ZINC METALLOPROTEASE"/>
    <property type="match status" value="1"/>
</dbReference>
<proteinExistence type="inferred from homology"/>
<evidence type="ECO:0000256" key="7">
    <source>
        <dbReference type="ARBA" id="ARBA00023049"/>
    </source>
</evidence>
<evidence type="ECO:0000256" key="2">
    <source>
        <dbReference type="ARBA" id="ARBA00010136"/>
    </source>
</evidence>
<evidence type="ECO:0000313" key="9">
    <source>
        <dbReference type="Proteomes" id="UP000038045"/>
    </source>
</evidence>
<dbReference type="AlphaFoldDB" id="A0A0N4ZEH3"/>
<dbReference type="Proteomes" id="UP000038045">
    <property type="component" value="Unplaced"/>
</dbReference>
<dbReference type="GO" id="GO:0005737">
    <property type="term" value="C:cytoplasm"/>
    <property type="evidence" value="ECO:0007669"/>
    <property type="project" value="TreeGrafter"/>
</dbReference>
<dbReference type="GO" id="GO:0070006">
    <property type="term" value="F:metalloaminopeptidase activity"/>
    <property type="evidence" value="ECO:0007669"/>
    <property type="project" value="TreeGrafter"/>
</dbReference>
<name>A0A0N4ZEH3_PARTI</name>
<accession>A0A0N4ZEH3</accession>
<evidence type="ECO:0000256" key="4">
    <source>
        <dbReference type="ARBA" id="ARBA00022723"/>
    </source>
</evidence>
<dbReference type="SUPFAM" id="SSF55486">
    <property type="entry name" value="Metalloproteases ('zincins'), catalytic domain"/>
    <property type="match status" value="1"/>
</dbReference>
<protein>
    <submittedName>
        <fullName evidence="10">Peptidase_M1 domain-containing protein</fullName>
    </submittedName>
</protein>
<dbReference type="Pfam" id="PF01433">
    <property type="entry name" value="Peptidase_M1"/>
    <property type="match status" value="1"/>
</dbReference>
<keyword evidence="7" id="KW-0482">Metalloprotease</keyword>
<dbReference type="STRING" id="131310.A0A0N4ZEH3"/>
<evidence type="ECO:0000256" key="6">
    <source>
        <dbReference type="ARBA" id="ARBA00022833"/>
    </source>
</evidence>
<dbReference type="GO" id="GO:0016020">
    <property type="term" value="C:membrane"/>
    <property type="evidence" value="ECO:0007669"/>
    <property type="project" value="TreeGrafter"/>
</dbReference>
<reference evidence="10" key="1">
    <citation type="submission" date="2017-02" db="UniProtKB">
        <authorList>
            <consortium name="WormBaseParasite"/>
        </authorList>
    </citation>
    <scope>IDENTIFICATION</scope>
</reference>
<dbReference type="GO" id="GO:0042277">
    <property type="term" value="F:peptide binding"/>
    <property type="evidence" value="ECO:0007669"/>
    <property type="project" value="TreeGrafter"/>
</dbReference>
<keyword evidence="9" id="KW-1185">Reference proteome</keyword>
<keyword evidence="4" id="KW-0479">Metal-binding</keyword>
<dbReference type="GO" id="GO:0006508">
    <property type="term" value="P:proteolysis"/>
    <property type="evidence" value="ECO:0007669"/>
    <property type="project" value="UniProtKB-KW"/>
</dbReference>
<evidence type="ECO:0000256" key="3">
    <source>
        <dbReference type="ARBA" id="ARBA00022670"/>
    </source>
</evidence>
<evidence type="ECO:0000256" key="1">
    <source>
        <dbReference type="ARBA" id="ARBA00001947"/>
    </source>
</evidence>
<keyword evidence="6" id="KW-0862">Zinc</keyword>
<dbReference type="InterPro" id="IPR050344">
    <property type="entry name" value="Peptidase_M1_aminopeptidases"/>
</dbReference>
<evidence type="ECO:0000256" key="5">
    <source>
        <dbReference type="ARBA" id="ARBA00022801"/>
    </source>
</evidence>
<evidence type="ECO:0000313" key="10">
    <source>
        <dbReference type="WBParaSite" id="PTRK_0000607200.1"/>
    </source>
</evidence>
<feature type="domain" description="Peptidase M1 membrane alanine aminopeptidase" evidence="8">
    <location>
        <begin position="3"/>
        <end position="108"/>
    </location>
</feature>
<dbReference type="InterPro" id="IPR027268">
    <property type="entry name" value="Peptidase_M4/M1_CTD_sf"/>
</dbReference>
<dbReference type="GO" id="GO:0043171">
    <property type="term" value="P:peptide catabolic process"/>
    <property type="evidence" value="ECO:0007669"/>
    <property type="project" value="TreeGrafter"/>
</dbReference>
<keyword evidence="5" id="KW-0378">Hydrolase</keyword>